<evidence type="ECO:0000313" key="5">
    <source>
        <dbReference type="EMBL" id="PHN03615.1"/>
    </source>
</evidence>
<feature type="region of interest" description="Disordered" evidence="2">
    <location>
        <begin position="784"/>
        <end position="811"/>
    </location>
</feature>
<dbReference type="EMBL" id="PDUD01000030">
    <property type="protein sequence ID" value="PHN03615.1"/>
    <property type="molecule type" value="Genomic_DNA"/>
</dbReference>
<organism evidence="5 6">
    <name type="scientific">Flavilitoribacter nigricans (strain ATCC 23147 / DSM 23189 / NBRC 102662 / NCIMB 1420 / SS-2)</name>
    <name type="common">Lewinella nigricans</name>
    <dbReference type="NCBI Taxonomy" id="1122177"/>
    <lineage>
        <taxon>Bacteria</taxon>
        <taxon>Pseudomonadati</taxon>
        <taxon>Bacteroidota</taxon>
        <taxon>Saprospiria</taxon>
        <taxon>Saprospirales</taxon>
        <taxon>Lewinellaceae</taxon>
        <taxon>Flavilitoribacter</taxon>
    </lineage>
</organism>
<evidence type="ECO:0000256" key="1">
    <source>
        <dbReference type="ARBA" id="ARBA00022737"/>
    </source>
</evidence>
<evidence type="ECO:0000256" key="3">
    <source>
        <dbReference type="SAM" id="SignalP"/>
    </source>
</evidence>
<dbReference type="Pfam" id="PF15902">
    <property type="entry name" value="Sortilin-Vps10"/>
    <property type="match status" value="1"/>
</dbReference>
<dbReference type="PANTHER" id="PTHR43739">
    <property type="entry name" value="XYLOGLUCANASE (EUROFUNG)"/>
    <property type="match status" value="1"/>
</dbReference>
<keyword evidence="6" id="KW-1185">Reference proteome</keyword>
<feature type="region of interest" description="Disordered" evidence="2">
    <location>
        <begin position="843"/>
        <end position="866"/>
    </location>
</feature>
<comment type="caution">
    <text evidence="5">The sequence shown here is derived from an EMBL/GenBank/DDBJ whole genome shotgun (WGS) entry which is preliminary data.</text>
</comment>
<dbReference type="OrthoDB" id="9757809at2"/>
<dbReference type="GO" id="GO:0010411">
    <property type="term" value="P:xyloglucan metabolic process"/>
    <property type="evidence" value="ECO:0007669"/>
    <property type="project" value="TreeGrafter"/>
</dbReference>
<dbReference type="CDD" id="cd15482">
    <property type="entry name" value="Sialidase_non-viral"/>
    <property type="match status" value="1"/>
</dbReference>
<reference evidence="5 6" key="1">
    <citation type="submission" date="2017-10" db="EMBL/GenBank/DDBJ databases">
        <title>The draft genome sequence of Lewinella nigricans NBRC 102662.</title>
        <authorList>
            <person name="Wang K."/>
        </authorList>
    </citation>
    <scope>NUCLEOTIDE SEQUENCE [LARGE SCALE GENOMIC DNA]</scope>
    <source>
        <strain evidence="5 6">NBRC 102662</strain>
    </source>
</reference>
<dbReference type="Proteomes" id="UP000223913">
    <property type="component" value="Unassembled WGS sequence"/>
</dbReference>
<dbReference type="InterPro" id="IPR015943">
    <property type="entry name" value="WD40/YVTN_repeat-like_dom_sf"/>
</dbReference>
<feature type="chain" id="PRO_5013402005" description="Sortilin N-terminal domain-containing protein" evidence="3">
    <location>
        <begin position="22"/>
        <end position="1056"/>
    </location>
</feature>
<gene>
    <name evidence="5" type="ORF">CRP01_25490</name>
</gene>
<dbReference type="PANTHER" id="PTHR43739:SF5">
    <property type="entry name" value="EXO-ALPHA-SIALIDASE"/>
    <property type="match status" value="1"/>
</dbReference>
<evidence type="ECO:0000256" key="2">
    <source>
        <dbReference type="SAM" id="MobiDB-lite"/>
    </source>
</evidence>
<keyword evidence="1" id="KW-0677">Repeat</keyword>
<dbReference type="Gene3D" id="2.130.10.10">
    <property type="entry name" value="YVTN repeat-like/Quinoprotein amine dehydrogenase"/>
    <property type="match status" value="4"/>
</dbReference>
<proteinExistence type="predicted"/>
<keyword evidence="3" id="KW-0732">Signal</keyword>
<name>A0A2D0N533_FLAN2</name>
<protein>
    <recommendedName>
        <fullName evidence="4">Sortilin N-terminal domain-containing protein</fullName>
    </recommendedName>
</protein>
<dbReference type="InterPro" id="IPR031778">
    <property type="entry name" value="Sortilin_N"/>
</dbReference>
<evidence type="ECO:0000313" key="6">
    <source>
        <dbReference type="Proteomes" id="UP000223913"/>
    </source>
</evidence>
<dbReference type="RefSeq" id="WP_099152942.1">
    <property type="nucleotide sequence ID" value="NZ_PDUD01000030.1"/>
</dbReference>
<feature type="signal peptide" evidence="3">
    <location>
        <begin position="1"/>
        <end position="21"/>
    </location>
</feature>
<sequence length="1056" mass="117182">MRNSLLLLAAILLSISLPGQSTVDLEHFKDIKMRNIGPAGMSGRVTSIDVDLSDPEIIYAGTASGGVWKSTDGGIQWAPIFDDQPTLSIGAVAVNQKSPSVIWVGTGEGNPRNSHNSGGGIYKSLDGGKTWKLMGLENTKTIHRIIIHRDNPDIVYAGAMGSIWGPNEERGLYRTTDGGKSWEKVLYANEETGVADMVVDPTNPDKLIVAMWEYGRKPWTFNSGGPGSGLHITYDGGDSWKKVSADDGLPKGELGRIGLAIAPSKPNIVYALVEAKENGLYKTTDGGSTWSLVSKENIGNRPFYYADIFVDSKNENRIYNLYSYVSRSEDGGKTFKVLLDYGAAVHPDHHAFWIHPDDPDYMIDGNDGGLNISRDGGNSWRFINNLPLAQLYHVNVDMDYPYNVGGGMQDNGSWVGPSNVWRSGGITNYDWQEVFFGDGFDVLFQPDNNRYVYAMSQGGNVGKVDRETGDTKFIRPVHPDGTWLRFNWNAAMAQDPFADCGIYYGSQYVHYSDDCGQNWEILSPDLTTNDPEKQKQATSGGLTIDNTQAENHTTILAIAPSPHDKNVIWVGTDDGKLHVTRDRGQNWTELSGKLPGVKAGSWFPYIEVSPHRAGEAFVVVNDYRRNDFTPMVYRTSNYGQSWTRIVDDRQVGGFALSIVQDIEEPNLFWLGTDTGLYFSIDGGKNWTKYDNGFPSVQVTDMKIHPREHDLVLSTFGRSFWVLDDIRPFRAMASSQGKVLAADFKFFEAPDAYLASYRSYQGIRFIANAEFQGATRPGGALLTMWVKPEPKKEESTDSEDTDEKKKKRPTKAKIQVIDSQGDTIRTFTETLKDGMNRFTWSMERDGVSFPSRRERRPGSDTPGGRSVLPGKYKLVATFGEHKDSSMVKVLADPRLETNMDDMIAADALMKDFEAVIGAATDGFKSLQDASKTIKLVDDALVNAPEDTKKELAKTGKALQDSIAELEKLYMDPEGLKGIQRTAQNLSNTLRSARRYLSEVSGTPSQMANVTMAAARKETQEVLEKINAFMTGDFADYRKKVEAVQYSLFKKFEPIDLE</sequence>
<accession>A0A2D0N533</accession>
<dbReference type="AlphaFoldDB" id="A0A2D0N533"/>
<feature type="domain" description="Sortilin N-terminal" evidence="4">
    <location>
        <begin position="121"/>
        <end position="245"/>
    </location>
</feature>
<dbReference type="SUPFAM" id="SSF110296">
    <property type="entry name" value="Oligoxyloglucan reducing end-specific cellobiohydrolase"/>
    <property type="match status" value="3"/>
</dbReference>
<dbReference type="InterPro" id="IPR052025">
    <property type="entry name" value="Xyloglucanase_GH74"/>
</dbReference>
<evidence type="ECO:0000259" key="4">
    <source>
        <dbReference type="Pfam" id="PF15902"/>
    </source>
</evidence>